<feature type="non-terminal residue" evidence="2">
    <location>
        <position position="1"/>
    </location>
</feature>
<dbReference type="GO" id="GO:0005759">
    <property type="term" value="C:mitochondrial matrix"/>
    <property type="evidence" value="ECO:0007669"/>
    <property type="project" value="TreeGrafter"/>
</dbReference>
<dbReference type="Gene3D" id="3.40.50.300">
    <property type="entry name" value="P-loop containing nucleotide triphosphate hydrolases"/>
    <property type="match status" value="1"/>
</dbReference>
<dbReference type="AlphaFoldDB" id="T1AUJ0"/>
<dbReference type="GO" id="GO:0003697">
    <property type="term" value="F:single-stranded DNA binding"/>
    <property type="evidence" value="ECO:0007669"/>
    <property type="project" value="TreeGrafter"/>
</dbReference>
<sequence>SSAVGCQVEQYEERDGFDALAAGDSAAPVLVVDELDKLAPESGANRDTPINTLLDLLEEDSARRYRDMSLQLEMDASRVIVICTANDRERIAPPLLSRLTEFHIAPPTADQRRLILEQYLERLIETHECPASMALDAASGEAALAIQDLDVRALLRMVRGGFAAALAAGSDRVILTPTHRRAGRQRIGFI</sequence>
<dbReference type="GO" id="GO:0006515">
    <property type="term" value="P:protein quality control for misfolded or incompletely synthesized proteins"/>
    <property type="evidence" value="ECO:0007669"/>
    <property type="project" value="TreeGrafter"/>
</dbReference>
<dbReference type="GO" id="GO:0007005">
    <property type="term" value="P:mitochondrion organization"/>
    <property type="evidence" value="ECO:0007669"/>
    <property type="project" value="TreeGrafter"/>
</dbReference>
<dbReference type="InterPro" id="IPR003959">
    <property type="entry name" value="ATPase_AAA_core"/>
</dbReference>
<dbReference type="PANTHER" id="PTHR43718:SF2">
    <property type="entry name" value="LON PROTEASE HOMOLOG, MITOCHONDRIAL"/>
    <property type="match status" value="1"/>
</dbReference>
<dbReference type="InterPro" id="IPR027417">
    <property type="entry name" value="P-loop_NTPase"/>
</dbReference>
<dbReference type="GO" id="GO:0004176">
    <property type="term" value="F:ATP-dependent peptidase activity"/>
    <property type="evidence" value="ECO:0007669"/>
    <property type="project" value="InterPro"/>
</dbReference>
<dbReference type="Pfam" id="PF00004">
    <property type="entry name" value="AAA"/>
    <property type="match status" value="1"/>
</dbReference>
<evidence type="ECO:0000313" key="2">
    <source>
        <dbReference type="EMBL" id="EQD61127.1"/>
    </source>
</evidence>
<dbReference type="GO" id="GO:0005524">
    <property type="term" value="F:ATP binding"/>
    <property type="evidence" value="ECO:0007669"/>
    <property type="project" value="InterPro"/>
</dbReference>
<dbReference type="GO" id="GO:0004252">
    <property type="term" value="F:serine-type endopeptidase activity"/>
    <property type="evidence" value="ECO:0007669"/>
    <property type="project" value="InterPro"/>
</dbReference>
<organism evidence="2">
    <name type="scientific">mine drainage metagenome</name>
    <dbReference type="NCBI Taxonomy" id="410659"/>
    <lineage>
        <taxon>unclassified sequences</taxon>
        <taxon>metagenomes</taxon>
        <taxon>ecological metagenomes</taxon>
    </lineage>
</organism>
<dbReference type="EMBL" id="AUZZ01002237">
    <property type="protein sequence ID" value="EQD61127.1"/>
    <property type="molecule type" value="Genomic_DNA"/>
</dbReference>
<gene>
    <name evidence="2" type="ORF">B2A_03338</name>
</gene>
<evidence type="ECO:0000259" key="1">
    <source>
        <dbReference type="Pfam" id="PF00004"/>
    </source>
</evidence>
<protein>
    <submittedName>
        <fullName evidence="2">AAA ATPase central domain protein</fullName>
    </submittedName>
</protein>
<reference evidence="2" key="1">
    <citation type="submission" date="2013-08" db="EMBL/GenBank/DDBJ databases">
        <authorList>
            <person name="Mendez C."/>
            <person name="Richter M."/>
            <person name="Ferrer M."/>
            <person name="Sanchez J."/>
        </authorList>
    </citation>
    <scope>NUCLEOTIDE SEQUENCE</scope>
</reference>
<feature type="domain" description="ATPase AAA-type core" evidence="1">
    <location>
        <begin position="23"/>
        <end position="101"/>
    </location>
</feature>
<dbReference type="GO" id="GO:0051131">
    <property type="term" value="P:chaperone-mediated protein complex assembly"/>
    <property type="evidence" value="ECO:0007669"/>
    <property type="project" value="TreeGrafter"/>
</dbReference>
<reference evidence="2" key="2">
    <citation type="journal article" date="2014" name="ISME J.">
        <title>Microbial stratification in low pH oxic and suboxic macroscopic growths along an acid mine drainage.</title>
        <authorList>
            <person name="Mendez-Garcia C."/>
            <person name="Mesa V."/>
            <person name="Sprenger R.R."/>
            <person name="Richter M."/>
            <person name="Diez M.S."/>
            <person name="Solano J."/>
            <person name="Bargiela R."/>
            <person name="Golyshina O.V."/>
            <person name="Manteca A."/>
            <person name="Ramos J.L."/>
            <person name="Gallego J.R."/>
            <person name="Llorente I."/>
            <person name="Martins Dos Santos V.A."/>
            <person name="Jensen O.N."/>
            <person name="Pelaez A.I."/>
            <person name="Sanchez J."/>
            <person name="Ferrer M."/>
        </authorList>
    </citation>
    <scope>NUCLEOTIDE SEQUENCE</scope>
</reference>
<comment type="caution">
    <text evidence="2">The sequence shown here is derived from an EMBL/GenBank/DDBJ whole genome shotgun (WGS) entry which is preliminary data.</text>
</comment>
<accession>T1AUJ0</accession>
<dbReference type="InterPro" id="IPR027065">
    <property type="entry name" value="Lon_Prtase"/>
</dbReference>
<dbReference type="SUPFAM" id="SSF52540">
    <property type="entry name" value="P-loop containing nucleoside triphosphate hydrolases"/>
    <property type="match status" value="1"/>
</dbReference>
<dbReference type="PANTHER" id="PTHR43718">
    <property type="entry name" value="LON PROTEASE"/>
    <property type="match status" value="1"/>
</dbReference>
<name>T1AUJ0_9ZZZZ</name>
<proteinExistence type="predicted"/>
<dbReference type="GO" id="GO:0016887">
    <property type="term" value="F:ATP hydrolysis activity"/>
    <property type="evidence" value="ECO:0007669"/>
    <property type="project" value="InterPro"/>
</dbReference>